<dbReference type="OrthoDB" id="179913at2"/>
<dbReference type="InterPro" id="IPR004104">
    <property type="entry name" value="Gfo/Idh/MocA-like_OxRdtase_C"/>
</dbReference>
<dbReference type="GO" id="GO:0000166">
    <property type="term" value="F:nucleotide binding"/>
    <property type="evidence" value="ECO:0007669"/>
    <property type="project" value="InterPro"/>
</dbReference>
<proteinExistence type="inferred from homology"/>
<reference evidence="6" key="1">
    <citation type="submission" date="2016-10" db="EMBL/GenBank/DDBJ databases">
        <authorList>
            <person name="Varghese N."/>
            <person name="Submissions S."/>
        </authorList>
    </citation>
    <scope>NUCLEOTIDE SEQUENCE [LARGE SCALE GENOMIC DNA]</scope>
    <source>
        <strain evidence="6">DSM 45079</strain>
    </source>
</reference>
<dbReference type="EMBL" id="LT629791">
    <property type="protein sequence ID" value="SDU63408.1"/>
    <property type="molecule type" value="Genomic_DNA"/>
</dbReference>
<dbReference type="InterPro" id="IPR000683">
    <property type="entry name" value="Gfo/Idh/MocA-like_OxRdtase_N"/>
</dbReference>
<evidence type="ECO:0000256" key="2">
    <source>
        <dbReference type="ARBA" id="ARBA00023002"/>
    </source>
</evidence>
<evidence type="ECO:0000259" key="4">
    <source>
        <dbReference type="Pfam" id="PF02894"/>
    </source>
</evidence>
<evidence type="ECO:0000313" key="5">
    <source>
        <dbReference type="EMBL" id="SDU63408.1"/>
    </source>
</evidence>
<dbReference type="InterPro" id="IPR036291">
    <property type="entry name" value="NAD(P)-bd_dom_sf"/>
</dbReference>
<dbReference type="PANTHER" id="PTHR43818:SF11">
    <property type="entry name" value="BCDNA.GH03377"/>
    <property type="match status" value="1"/>
</dbReference>
<dbReference type="SUPFAM" id="SSF55347">
    <property type="entry name" value="Glyceraldehyde-3-phosphate dehydrogenase-like, C-terminal domain"/>
    <property type="match status" value="1"/>
</dbReference>
<accession>A0A1H2K4T5</accession>
<dbReference type="PANTHER" id="PTHR43818">
    <property type="entry name" value="BCDNA.GH03377"/>
    <property type="match status" value="1"/>
</dbReference>
<dbReference type="InterPro" id="IPR050463">
    <property type="entry name" value="Gfo/Idh/MocA_oxidrdct_glycsds"/>
</dbReference>
<keyword evidence="6" id="KW-1185">Reference proteome</keyword>
<dbReference type="Pfam" id="PF01408">
    <property type="entry name" value="GFO_IDH_MocA"/>
    <property type="match status" value="1"/>
</dbReference>
<dbReference type="RefSeq" id="WP_052762334.1">
    <property type="nucleotide sequence ID" value="NZ_KQ061224.1"/>
</dbReference>
<feature type="domain" description="Gfo/Idh/MocA-like oxidoreductase C-terminal" evidence="4">
    <location>
        <begin position="173"/>
        <end position="316"/>
    </location>
</feature>
<evidence type="ECO:0000256" key="1">
    <source>
        <dbReference type="ARBA" id="ARBA00010928"/>
    </source>
</evidence>
<dbReference type="Gene3D" id="3.40.50.720">
    <property type="entry name" value="NAD(P)-binding Rossmann-like Domain"/>
    <property type="match status" value="1"/>
</dbReference>
<gene>
    <name evidence="5" type="ORF">SAMN04488563_3400</name>
</gene>
<dbReference type="Gene3D" id="3.30.360.10">
    <property type="entry name" value="Dihydrodipicolinate Reductase, domain 2"/>
    <property type="match status" value="1"/>
</dbReference>
<comment type="similarity">
    <text evidence="1">Belongs to the Gfo/Idh/MocA family.</text>
</comment>
<keyword evidence="2" id="KW-0560">Oxidoreductase</keyword>
<sequence length="321" mass="35312">MEDQEQIPHPHLRLGIIGAGSHSSNMIYPNLHALPAELVAVCDLDADRASRNARRFGGQHFTDHTEMLDRAELDAVIVCVGPKEHARLSVEVMEAGLPVYTEKPPAASAADARTVLEASRRTGQPCMTAFMKRFAPAYQKAHAAIVSPEFGAPSLLTIDSGLGLVHEDPSWLLFDFSIHVVDLARFLFGEVSEVYARTQQQIAYATTLIFANGAVGNVAVSAHRQGTITEEVEITGGFGDFITISDGSAMMRHHDNRVVDWHERPYAEIGYRLELAEFVSAIHEGREPESSIASSYQTMRLCEAIDLSAKERRPVVLDEIH</sequence>
<evidence type="ECO:0000259" key="3">
    <source>
        <dbReference type="Pfam" id="PF01408"/>
    </source>
</evidence>
<dbReference type="AlphaFoldDB" id="A0A1H2K4T5"/>
<organism evidence="5 6">
    <name type="scientific">Jiangella alkaliphila</name>
    <dbReference type="NCBI Taxonomy" id="419479"/>
    <lineage>
        <taxon>Bacteria</taxon>
        <taxon>Bacillati</taxon>
        <taxon>Actinomycetota</taxon>
        <taxon>Actinomycetes</taxon>
        <taxon>Jiangellales</taxon>
        <taxon>Jiangellaceae</taxon>
        <taxon>Jiangella</taxon>
    </lineage>
</organism>
<protein>
    <submittedName>
        <fullName evidence="5">Oxidoreductase family, C-terminal alpha/beta domain</fullName>
    </submittedName>
</protein>
<dbReference type="SUPFAM" id="SSF51735">
    <property type="entry name" value="NAD(P)-binding Rossmann-fold domains"/>
    <property type="match status" value="1"/>
</dbReference>
<dbReference type="STRING" id="419479.SAMN04488563_3400"/>
<evidence type="ECO:0000313" key="6">
    <source>
        <dbReference type="Proteomes" id="UP000182977"/>
    </source>
</evidence>
<name>A0A1H2K4T5_9ACTN</name>
<feature type="domain" description="Gfo/Idh/MocA-like oxidoreductase N-terminal" evidence="3">
    <location>
        <begin position="13"/>
        <end position="129"/>
    </location>
</feature>
<dbReference type="GO" id="GO:0016491">
    <property type="term" value="F:oxidoreductase activity"/>
    <property type="evidence" value="ECO:0007669"/>
    <property type="project" value="UniProtKB-KW"/>
</dbReference>
<dbReference type="Proteomes" id="UP000182977">
    <property type="component" value="Chromosome I"/>
</dbReference>
<dbReference type="Pfam" id="PF02894">
    <property type="entry name" value="GFO_IDH_MocA_C"/>
    <property type="match status" value="1"/>
</dbReference>